<gene>
    <name evidence="9" type="ORF">GCM10014715_72470</name>
</gene>
<keyword evidence="5 8" id="KW-1133">Transmembrane helix</keyword>
<dbReference type="AlphaFoldDB" id="A0A919AGG8"/>
<dbReference type="PANTHER" id="PTHR31806">
    <property type="entry name" value="PURINE-CYTOSINE PERMEASE FCY2-RELATED"/>
    <property type="match status" value="1"/>
</dbReference>
<feature type="transmembrane region" description="Helical" evidence="8">
    <location>
        <begin position="227"/>
        <end position="248"/>
    </location>
</feature>
<feature type="transmembrane region" description="Helical" evidence="8">
    <location>
        <begin position="50"/>
        <end position="71"/>
    </location>
</feature>
<dbReference type="InterPro" id="IPR001248">
    <property type="entry name" value="Pur-cyt_permease"/>
</dbReference>
<feature type="transmembrane region" description="Helical" evidence="8">
    <location>
        <begin position="471"/>
        <end position="491"/>
    </location>
</feature>
<feature type="transmembrane region" description="Helical" evidence="8">
    <location>
        <begin position="353"/>
        <end position="374"/>
    </location>
</feature>
<evidence type="ECO:0000256" key="4">
    <source>
        <dbReference type="ARBA" id="ARBA00022692"/>
    </source>
</evidence>
<reference evidence="9" key="2">
    <citation type="submission" date="2020-09" db="EMBL/GenBank/DDBJ databases">
        <authorList>
            <person name="Sun Q."/>
            <person name="Ohkuma M."/>
        </authorList>
    </citation>
    <scope>NUCLEOTIDE SEQUENCE</scope>
    <source>
        <strain evidence="9">JCM 3302</strain>
    </source>
</reference>
<feature type="transmembrane region" description="Helical" evidence="8">
    <location>
        <begin position="380"/>
        <end position="401"/>
    </location>
</feature>
<evidence type="ECO:0000256" key="2">
    <source>
        <dbReference type="ARBA" id="ARBA00008974"/>
    </source>
</evidence>
<keyword evidence="6 7" id="KW-0472">Membrane</keyword>
<keyword evidence="10" id="KW-1185">Reference proteome</keyword>
<keyword evidence="4 8" id="KW-0812">Transmembrane</keyword>
<dbReference type="PIRSF" id="PIRSF002744">
    <property type="entry name" value="Pur-cyt_permease"/>
    <property type="match status" value="1"/>
</dbReference>
<proteinExistence type="inferred from homology"/>
<dbReference type="GO" id="GO:0022857">
    <property type="term" value="F:transmembrane transporter activity"/>
    <property type="evidence" value="ECO:0007669"/>
    <property type="project" value="InterPro"/>
</dbReference>
<name>A0A919AGG8_9ACTN</name>
<feature type="transmembrane region" description="Helical" evidence="8">
    <location>
        <begin position="268"/>
        <end position="291"/>
    </location>
</feature>
<reference evidence="9" key="1">
    <citation type="journal article" date="2014" name="Int. J. Syst. Evol. Microbiol.">
        <title>Complete genome sequence of Corynebacterium casei LMG S-19264T (=DSM 44701T), isolated from a smear-ripened cheese.</title>
        <authorList>
            <consortium name="US DOE Joint Genome Institute (JGI-PGF)"/>
            <person name="Walter F."/>
            <person name="Albersmeier A."/>
            <person name="Kalinowski J."/>
            <person name="Ruckert C."/>
        </authorList>
    </citation>
    <scope>NUCLEOTIDE SEQUENCE</scope>
    <source>
        <strain evidence="9">JCM 3302</strain>
    </source>
</reference>
<evidence type="ECO:0000256" key="7">
    <source>
        <dbReference type="PIRNR" id="PIRNR002744"/>
    </source>
</evidence>
<feature type="transmembrane region" description="Helical" evidence="8">
    <location>
        <begin position="77"/>
        <end position="101"/>
    </location>
</feature>
<protein>
    <submittedName>
        <fullName evidence="9">Allantoin permease</fullName>
    </submittedName>
</protein>
<evidence type="ECO:0000256" key="6">
    <source>
        <dbReference type="ARBA" id="ARBA00023136"/>
    </source>
</evidence>
<dbReference type="Gene3D" id="1.10.4160.10">
    <property type="entry name" value="Hydantoin permease"/>
    <property type="match status" value="1"/>
</dbReference>
<feature type="transmembrane region" description="Helical" evidence="8">
    <location>
        <begin position="311"/>
        <end position="332"/>
    </location>
</feature>
<evidence type="ECO:0000256" key="3">
    <source>
        <dbReference type="ARBA" id="ARBA00022448"/>
    </source>
</evidence>
<dbReference type="Pfam" id="PF02133">
    <property type="entry name" value="Transp_cyt_pur"/>
    <property type="match status" value="1"/>
</dbReference>
<feature type="transmembrane region" description="Helical" evidence="8">
    <location>
        <begin position="165"/>
        <end position="185"/>
    </location>
</feature>
<dbReference type="RefSeq" id="WP_229903965.1">
    <property type="nucleotide sequence ID" value="NZ_BNBC01000049.1"/>
</dbReference>
<dbReference type="GO" id="GO:0005886">
    <property type="term" value="C:plasma membrane"/>
    <property type="evidence" value="ECO:0007669"/>
    <property type="project" value="TreeGrafter"/>
</dbReference>
<evidence type="ECO:0000256" key="1">
    <source>
        <dbReference type="ARBA" id="ARBA00004141"/>
    </source>
</evidence>
<evidence type="ECO:0000256" key="5">
    <source>
        <dbReference type="ARBA" id="ARBA00022989"/>
    </source>
</evidence>
<dbReference type="PANTHER" id="PTHR31806:SF1">
    <property type="entry name" value="PURINE-CYTOSINE PERMEASE FCY2-RELATED"/>
    <property type="match status" value="1"/>
</dbReference>
<evidence type="ECO:0000313" key="10">
    <source>
        <dbReference type="Proteomes" id="UP000641386"/>
    </source>
</evidence>
<evidence type="ECO:0000313" key="9">
    <source>
        <dbReference type="EMBL" id="GHF05847.1"/>
    </source>
</evidence>
<feature type="transmembrane region" description="Helical" evidence="8">
    <location>
        <begin position="139"/>
        <end position="159"/>
    </location>
</feature>
<keyword evidence="3 7" id="KW-0813">Transport</keyword>
<accession>A0A919AGG8</accession>
<dbReference type="InterPro" id="IPR026030">
    <property type="entry name" value="Pur-cyt_permease_Fcy2/21/22"/>
</dbReference>
<dbReference type="Proteomes" id="UP000641386">
    <property type="component" value="Unassembled WGS sequence"/>
</dbReference>
<organism evidence="9 10">
    <name type="scientific">Streptomyces spiralis</name>
    <dbReference type="NCBI Taxonomy" id="66376"/>
    <lineage>
        <taxon>Bacteria</taxon>
        <taxon>Bacillati</taxon>
        <taxon>Actinomycetota</taxon>
        <taxon>Actinomycetes</taxon>
        <taxon>Kitasatosporales</taxon>
        <taxon>Streptomycetaceae</taxon>
        <taxon>Streptomyces</taxon>
    </lineage>
</organism>
<sequence length="500" mass="52250">MTKSSAVPQGPATGSPAAAALQERPRLGHIEQRGIEPVPPAERNGRPLQLFWAWFAANISILGLPLGIALIQSGLNLWQAIVAATIGSFASFALVGVISIAGRRGHAPSLTLSRAVFGVRGNIGPTLVSLLSRLGWETVNTSTAAFALTALCGIFFGTSSNAKDVPVIAVVSILIFVACTVTVSGLGHATLLVIQKWATWIFGALNIVVAVYLLTHVDWTAVTATKAGSTAALVAGIGTIAGGTGIGWANAGADMSRYQSDRVRGTHLVASAAAGAGVPLVLLISLGGVLGSGDSKLAAAANGPVAALTDVMPAWMSVIYLVTAFGGLLVSNHMSVYSAGLTTLTLGVPIRRVYAVVVDVVVTTLGSIYFMLIADNFYDPFISFITLLAVPITAWVGVFIADLLRRHDYGDDDLLDLAPRSRYWYHAGAEWRAVACWAVAIVVGYLFTQAGPADRPWFTGAWHGTWIGQNGLGWLVTFAVAFLGYLALGGARTTARTGQR</sequence>
<comment type="caution">
    <text evidence="9">The sequence shown here is derived from an EMBL/GenBank/DDBJ whole genome shotgun (WGS) entry which is preliminary data.</text>
</comment>
<feature type="transmembrane region" description="Helical" evidence="8">
    <location>
        <begin position="197"/>
        <end position="215"/>
    </location>
</feature>
<dbReference type="EMBL" id="BNBC01000049">
    <property type="protein sequence ID" value="GHF05847.1"/>
    <property type="molecule type" value="Genomic_DNA"/>
</dbReference>
<comment type="subcellular location">
    <subcellularLocation>
        <location evidence="1">Membrane</location>
        <topology evidence="1">Multi-pass membrane protein</topology>
    </subcellularLocation>
</comment>
<comment type="similarity">
    <text evidence="2 7">Belongs to the purine-cytosine permease (2.A.39) family.</text>
</comment>
<feature type="transmembrane region" description="Helical" evidence="8">
    <location>
        <begin position="431"/>
        <end position="451"/>
    </location>
</feature>
<evidence type="ECO:0000256" key="8">
    <source>
        <dbReference type="SAM" id="Phobius"/>
    </source>
</evidence>